<keyword evidence="3" id="KW-1185">Reference proteome</keyword>
<dbReference type="AlphaFoldDB" id="A0A3P6VG86"/>
<protein>
    <submittedName>
        <fullName evidence="2">Uncharacterized protein</fullName>
    </submittedName>
</protein>
<feature type="compositionally biased region" description="Polar residues" evidence="1">
    <location>
        <begin position="180"/>
        <end position="190"/>
    </location>
</feature>
<feature type="region of interest" description="Disordered" evidence="1">
    <location>
        <begin position="1"/>
        <end position="34"/>
    </location>
</feature>
<feature type="compositionally biased region" description="Basic and acidic residues" evidence="1">
    <location>
        <begin position="156"/>
        <end position="172"/>
    </location>
</feature>
<evidence type="ECO:0000256" key="1">
    <source>
        <dbReference type="SAM" id="MobiDB-lite"/>
    </source>
</evidence>
<feature type="compositionally biased region" description="Polar residues" evidence="1">
    <location>
        <begin position="20"/>
        <end position="33"/>
    </location>
</feature>
<dbReference type="Proteomes" id="UP000277928">
    <property type="component" value="Unassembled WGS sequence"/>
</dbReference>
<evidence type="ECO:0000313" key="2">
    <source>
        <dbReference type="EMBL" id="VDK89154.1"/>
    </source>
</evidence>
<evidence type="ECO:0000313" key="3">
    <source>
        <dbReference type="Proteomes" id="UP000277928"/>
    </source>
</evidence>
<dbReference type="OMA" id="KFEHRPL"/>
<accession>A0A3P6VG86</accession>
<name>A0A3P6VG86_LITSI</name>
<proteinExistence type="predicted"/>
<gene>
    <name evidence="2" type="ORF">NLS_LOCUS9004</name>
</gene>
<sequence>MTALTARRTNFKETGKRNVSPETVNNPTVTQQQHHLRQRIINETYPELSLDQEKKHKVRLQYKTPSLPATIEDASEDEELIAMSNCLSSTTSSTDGRSPHTARATGGLSRAFTDPIMRSKRPLSFHGTRLGSANFDSLSSDFLNLPPIPETVPVRKISEKDGSNSSNDKEENAFGAPLSEQPSSSTLTFY</sequence>
<dbReference type="EMBL" id="UYRX01001311">
    <property type="protein sequence ID" value="VDK89154.1"/>
    <property type="molecule type" value="Genomic_DNA"/>
</dbReference>
<feature type="region of interest" description="Disordered" evidence="1">
    <location>
        <begin position="146"/>
        <end position="190"/>
    </location>
</feature>
<organism evidence="2 3">
    <name type="scientific">Litomosoides sigmodontis</name>
    <name type="common">Filarial nematode worm</name>
    <dbReference type="NCBI Taxonomy" id="42156"/>
    <lineage>
        <taxon>Eukaryota</taxon>
        <taxon>Metazoa</taxon>
        <taxon>Ecdysozoa</taxon>
        <taxon>Nematoda</taxon>
        <taxon>Chromadorea</taxon>
        <taxon>Rhabditida</taxon>
        <taxon>Spirurina</taxon>
        <taxon>Spiruromorpha</taxon>
        <taxon>Filarioidea</taxon>
        <taxon>Onchocercidae</taxon>
        <taxon>Litomosoides</taxon>
    </lineage>
</organism>
<reference evidence="2 3" key="1">
    <citation type="submission" date="2018-08" db="EMBL/GenBank/DDBJ databases">
        <authorList>
            <person name="Laetsch R D."/>
            <person name="Stevens L."/>
            <person name="Kumar S."/>
            <person name="Blaxter L. M."/>
        </authorList>
    </citation>
    <scope>NUCLEOTIDE SEQUENCE [LARGE SCALE GENOMIC DNA]</scope>
</reference>
<dbReference type="OrthoDB" id="5842689at2759"/>